<dbReference type="Gene3D" id="2.120.10.80">
    <property type="entry name" value="Kelch-type beta propeller"/>
    <property type="match status" value="1"/>
</dbReference>
<sequence length="427" mass="48915">MDVLSKDISSDDNLKRIEFFNKGSNDILEDIKKDKILKNENSVLKSLTLNDRNNINNIKNINKINHTHNNTNTYKSSNSNNNNNNSNIYNFDSNELNNCDLYKNISIADELDYYNKDVDNTCNTNKEKIKENNNEVDIVYSYVINDSQKNVDSNNELISMNISIDEGDNYVLKKRIKKLPFFRYGHFLCLTKNGCILAIGGTDGKKKYGLVEKYCMENKKWKQINIMHFSRSNFCGICTDNNDLFILGGEGDERILKSVEYFDSKINSWRSLPPLNCVRHSASAIFFQNMIFIIGGKDGIGEYGKVHKSVEMLNLKEKNMRWVMCKSLKQARLGLATIVFKGKIYAIGGSTGVKNLSSVEIYDFQINNWVDGPNMNLPRSNMVAFIWENHLVVYGGINKHKGDLINSAEIFNEKKNCWELLNNNAKT</sequence>
<dbReference type="InterPro" id="IPR015915">
    <property type="entry name" value="Kelch-typ_b-propeller"/>
</dbReference>
<protein>
    <submittedName>
        <fullName evidence="4">Kelch protein, putative</fullName>
    </submittedName>
</protein>
<evidence type="ECO:0000313" key="5">
    <source>
        <dbReference type="Proteomes" id="UP000831156"/>
    </source>
</evidence>
<dbReference type="InterPro" id="IPR006652">
    <property type="entry name" value="Kelch_1"/>
</dbReference>
<evidence type="ECO:0000256" key="1">
    <source>
        <dbReference type="ARBA" id="ARBA00022441"/>
    </source>
</evidence>
<organism evidence="4 5">
    <name type="scientific">Plasmodium gaboni</name>
    <dbReference type="NCBI Taxonomy" id="647221"/>
    <lineage>
        <taxon>Eukaryota</taxon>
        <taxon>Sar</taxon>
        <taxon>Alveolata</taxon>
        <taxon>Apicomplexa</taxon>
        <taxon>Aconoidasida</taxon>
        <taxon>Haemosporida</taxon>
        <taxon>Plasmodiidae</taxon>
        <taxon>Plasmodium</taxon>
        <taxon>Plasmodium (Laverania)</taxon>
    </lineage>
</organism>
<dbReference type="Pfam" id="PF01344">
    <property type="entry name" value="Kelch_1"/>
    <property type="match status" value="1"/>
</dbReference>
<evidence type="ECO:0000256" key="2">
    <source>
        <dbReference type="ARBA" id="ARBA00022737"/>
    </source>
</evidence>
<dbReference type="EMBL" id="LT969430">
    <property type="protein sequence ID" value="SOV13070.1"/>
    <property type="molecule type" value="Genomic_DNA"/>
</dbReference>
<dbReference type="PANTHER" id="PTHR46344:SF27">
    <property type="entry name" value="KELCH REPEAT SUPERFAMILY PROTEIN"/>
    <property type="match status" value="1"/>
</dbReference>
<evidence type="ECO:0000256" key="3">
    <source>
        <dbReference type="SAM" id="MobiDB-lite"/>
    </source>
</evidence>
<gene>
    <name evidence="4" type="ORF">PGABG01_0722700</name>
</gene>
<keyword evidence="2" id="KW-0677">Repeat</keyword>
<dbReference type="Proteomes" id="UP000831156">
    <property type="component" value="Chromosome 7"/>
</dbReference>
<dbReference type="Pfam" id="PF24681">
    <property type="entry name" value="Kelch_KLHDC2_KLHL20_DRC7"/>
    <property type="match status" value="1"/>
</dbReference>
<proteinExistence type="predicted"/>
<dbReference type="SMART" id="SM00612">
    <property type="entry name" value="Kelch"/>
    <property type="match status" value="4"/>
</dbReference>
<reference evidence="4" key="1">
    <citation type="submission" date="2016-09" db="EMBL/GenBank/DDBJ databases">
        <authorList>
            <consortium name="Pathogen Informatics"/>
            <person name="Sun Q."/>
            <person name="Inoue M."/>
        </authorList>
    </citation>
    <scope>NUCLEOTIDE SEQUENCE</scope>
</reference>
<accession>A0ABY1UKK0</accession>
<feature type="region of interest" description="Disordered" evidence="3">
    <location>
        <begin position="66"/>
        <end position="86"/>
    </location>
</feature>
<evidence type="ECO:0000313" key="4">
    <source>
        <dbReference type="EMBL" id="SOV13070.1"/>
    </source>
</evidence>
<dbReference type="PANTHER" id="PTHR46344">
    <property type="entry name" value="OS02G0202900 PROTEIN"/>
    <property type="match status" value="1"/>
</dbReference>
<keyword evidence="5" id="KW-1185">Reference proteome</keyword>
<keyword evidence="1" id="KW-0880">Kelch repeat</keyword>
<name>A0ABY1UKK0_9APIC</name>
<dbReference type="SUPFAM" id="SSF117281">
    <property type="entry name" value="Kelch motif"/>
    <property type="match status" value="1"/>
</dbReference>